<organism evidence="1 2">
    <name type="scientific">Pogonomyrmex barbatus</name>
    <name type="common">red harvester ant</name>
    <dbReference type="NCBI Taxonomy" id="144034"/>
    <lineage>
        <taxon>Eukaryota</taxon>
        <taxon>Metazoa</taxon>
        <taxon>Ecdysozoa</taxon>
        <taxon>Arthropoda</taxon>
        <taxon>Hexapoda</taxon>
        <taxon>Insecta</taxon>
        <taxon>Pterygota</taxon>
        <taxon>Neoptera</taxon>
        <taxon>Endopterygota</taxon>
        <taxon>Hymenoptera</taxon>
        <taxon>Apocrita</taxon>
        <taxon>Aculeata</taxon>
        <taxon>Formicoidea</taxon>
        <taxon>Formicidae</taxon>
        <taxon>Myrmicinae</taxon>
        <taxon>Pogonomyrmex</taxon>
    </lineage>
</organism>
<evidence type="ECO:0000313" key="2">
    <source>
        <dbReference type="RefSeq" id="XP_011632233.1"/>
    </source>
</evidence>
<dbReference type="GeneID" id="105423924"/>
<protein>
    <submittedName>
        <fullName evidence="2">Uncharacterized protein LOC105423924</fullName>
    </submittedName>
</protein>
<sequence length="145" mass="15109">MAPAACVRPCVRPCVRASVRACVRAYASSLASIVIVPGGAILPRHVFTCRDAHLGCISVQAAREDKGRVAAARCDAACRDANAAARSLKAVGIAEACPSVRADDGGPSMIGKCFTFLKPDSSERSRVPHSCFYACTLDLLTGRGS</sequence>
<name>A0A6I9WKG3_9HYME</name>
<dbReference type="Proteomes" id="UP000504615">
    <property type="component" value="Unplaced"/>
</dbReference>
<dbReference type="OrthoDB" id="10547203at2759"/>
<accession>A0A6I9WKG3</accession>
<proteinExistence type="predicted"/>
<evidence type="ECO:0000313" key="1">
    <source>
        <dbReference type="Proteomes" id="UP000504615"/>
    </source>
</evidence>
<keyword evidence="1" id="KW-1185">Reference proteome</keyword>
<reference evidence="2" key="1">
    <citation type="submission" date="2025-08" db="UniProtKB">
        <authorList>
            <consortium name="RefSeq"/>
        </authorList>
    </citation>
    <scope>IDENTIFICATION</scope>
</reference>
<dbReference type="AlphaFoldDB" id="A0A6I9WKG3"/>
<dbReference type="KEGG" id="pbar:105423924"/>
<gene>
    <name evidence="2" type="primary">LOC105423924</name>
</gene>
<dbReference type="RefSeq" id="XP_011632233.1">
    <property type="nucleotide sequence ID" value="XM_011633931.1"/>
</dbReference>